<feature type="domain" description="ABC transmembrane type-1" evidence="11">
    <location>
        <begin position="17"/>
        <end position="299"/>
    </location>
</feature>
<dbReference type="InterPro" id="IPR011527">
    <property type="entry name" value="ABC1_TM_dom"/>
</dbReference>
<reference evidence="12 13" key="2">
    <citation type="submission" date="2007-06" db="EMBL/GenBank/DDBJ databases">
        <title>Draft genome sequence of Pseudoflavonifractor capillosus ATCC 29799.</title>
        <authorList>
            <person name="Sudarsanam P."/>
            <person name="Ley R."/>
            <person name="Guruge J."/>
            <person name="Turnbaugh P.J."/>
            <person name="Mahowald M."/>
            <person name="Liep D."/>
            <person name="Gordon J."/>
        </authorList>
    </citation>
    <scope>NUCLEOTIDE SEQUENCE [LARGE SCALE GENOMIC DNA]</scope>
    <source>
        <strain evidence="12 13">ATCC 29799</strain>
    </source>
</reference>
<keyword evidence="7 9" id="KW-1133">Transmembrane helix</keyword>
<evidence type="ECO:0000259" key="10">
    <source>
        <dbReference type="PROSITE" id="PS50893"/>
    </source>
</evidence>
<evidence type="ECO:0000259" key="11">
    <source>
        <dbReference type="PROSITE" id="PS50929"/>
    </source>
</evidence>
<evidence type="ECO:0000256" key="3">
    <source>
        <dbReference type="ARBA" id="ARBA00022475"/>
    </source>
</evidence>
<feature type="transmembrane region" description="Helical" evidence="9">
    <location>
        <begin position="158"/>
        <end position="178"/>
    </location>
</feature>
<dbReference type="GO" id="GO:0005886">
    <property type="term" value="C:plasma membrane"/>
    <property type="evidence" value="ECO:0007669"/>
    <property type="project" value="UniProtKB-SubCell"/>
</dbReference>
<evidence type="ECO:0000256" key="6">
    <source>
        <dbReference type="ARBA" id="ARBA00022840"/>
    </source>
</evidence>
<dbReference type="GO" id="GO:0016887">
    <property type="term" value="F:ATP hydrolysis activity"/>
    <property type="evidence" value="ECO:0007669"/>
    <property type="project" value="InterPro"/>
</dbReference>
<dbReference type="InterPro" id="IPR003439">
    <property type="entry name" value="ABC_transporter-like_ATP-bd"/>
</dbReference>
<protein>
    <submittedName>
        <fullName evidence="12">ABC transporter, ATP-binding protein</fullName>
    </submittedName>
</protein>
<name>A6NTW9_9FIRM</name>
<comment type="caution">
    <text evidence="12">The sequence shown here is derived from an EMBL/GenBank/DDBJ whole genome shotgun (WGS) entry which is preliminary data.</text>
</comment>
<feature type="transmembrane region" description="Helical" evidence="9">
    <location>
        <begin position="246"/>
        <end position="264"/>
    </location>
</feature>
<evidence type="ECO:0000313" key="12">
    <source>
        <dbReference type="EMBL" id="EDN00316.1"/>
    </source>
</evidence>
<feature type="transmembrane region" description="Helical" evidence="9">
    <location>
        <begin position="276"/>
        <end position="299"/>
    </location>
</feature>
<proteinExistence type="predicted"/>
<dbReference type="Gene3D" id="1.20.1560.10">
    <property type="entry name" value="ABC transporter type 1, transmembrane domain"/>
    <property type="match status" value="1"/>
</dbReference>
<evidence type="ECO:0000256" key="4">
    <source>
        <dbReference type="ARBA" id="ARBA00022692"/>
    </source>
</evidence>
<dbReference type="SUPFAM" id="SSF52540">
    <property type="entry name" value="P-loop containing nucleoside triphosphate hydrolases"/>
    <property type="match status" value="1"/>
</dbReference>
<dbReference type="InterPro" id="IPR039421">
    <property type="entry name" value="Type_1_exporter"/>
</dbReference>
<dbReference type="eggNOG" id="COG1132">
    <property type="taxonomic scope" value="Bacteria"/>
</dbReference>
<dbReference type="PANTHER" id="PTHR43394:SF1">
    <property type="entry name" value="ATP-BINDING CASSETTE SUB-FAMILY B MEMBER 10, MITOCHONDRIAL"/>
    <property type="match status" value="1"/>
</dbReference>
<dbReference type="AlphaFoldDB" id="A6NTW9"/>
<evidence type="ECO:0000256" key="2">
    <source>
        <dbReference type="ARBA" id="ARBA00022448"/>
    </source>
</evidence>
<sequence>MIKRLSACIKEYTRDTILTPIFVIFEVAFDVLIPMMMAQLIDKGIEAGSMENIVRYGVLLVVMALVALLFGALSGRFAAKAATGFSRNLRREMYRNVQDFSFSNIDKFSTGGIITRLTTDVTNVQMAFMMIIRIAVRCPIMLICAWALTFTINPKLALIFLVVIPILALGLYLIMTNAHPIFERVFKKYDWLNNVVQENLLGIRVVKSFVREDHERAKFGNVSNEIFTDFTKAEKLISFNAPLMQLCVYGCMLTVSWVGAHLVVGGEITTGNLTSMFSYIMMILMSLMMCSMVLVQIILARASAERIYELLTEESDLKNPEYPVTEVKDGSVVFENVSFSYANDPSKECLKDVNLTIKSGETVGILGGTGTSKTTLVQLIPRLYDATEGRVLVGGVDVRDYDMETLRQQVAMVLQKNVLFSGSIKENLRWGDADATDEQMVHMCRLAQADPFIQEFPDKYNTHIEQGGSNVSGGQKQRLCIARALLKRPKILILDDSTSAVDTKTDALIRQAFRNEIPDTTKFIIAQRISSIEDADKILVMEGGKISAMGTHQELLQSCQTYREIYDSQTKGGSDDE</sequence>
<keyword evidence="5" id="KW-0547">Nucleotide-binding</keyword>
<gene>
    <name evidence="12" type="ORF">BACCAP_01649</name>
</gene>
<dbReference type="Proteomes" id="UP000003639">
    <property type="component" value="Unassembled WGS sequence"/>
</dbReference>
<evidence type="ECO:0000256" key="8">
    <source>
        <dbReference type="ARBA" id="ARBA00023136"/>
    </source>
</evidence>
<dbReference type="Pfam" id="PF00664">
    <property type="entry name" value="ABC_membrane"/>
    <property type="match status" value="1"/>
</dbReference>
<dbReference type="RefSeq" id="WP_006572196.1">
    <property type="nucleotide sequence ID" value="NZ_AAXG02000011.1"/>
</dbReference>
<dbReference type="EMBL" id="AAXG02000011">
    <property type="protein sequence ID" value="EDN00316.1"/>
    <property type="molecule type" value="Genomic_DNA"/>
</dbReference>
<dbReference type="Pfam" id="PF00005">
    <property type="entry name" value="ABC_tran"/>
    <property type="match status" value="1"/>
</dbReference>
<dbReference type="OrthoDB" id="9762778at2"/>
<keyword evidence="3" id="KW-1003">Cell membrane</keyword>
<evidence type="ECO:0000256" key="1">
    <source>
        <dbReference type="ARBA" id="ARBA00004651"/>
    </source>
</evidence>
<keyword evidence="4 9" id="KW-0812">Transmembrane</keyword>
<dbReference type="STRING" id="411467.BACCAP_01649"/>
<dbReference type="FunFam" id="3.40.50.300:FF:000221">
    <property type="entry name" value="Multidrug ABC transporter ATP-binding protein"/>
    <property type="match status" value="1"/>
</dbReference>
<dbReference type="GO" id="GO:0005524">
    <property type="term" value="F:ATP binding"/>
    <property type="evidence" value="ECO:0007669"/>
    <property type="project" value="UniProtKB-KW"/>
</dbReference>
<evidence type="ECO:0000256" key="5">
    <source>
        <dbReference type="ARBA" id="ARBA00022741"/>
    </source>
</evidence>
<feature type="transmembrane region" description="Helical" evidence="9">
    <location>
        <begin position="134"/>
        <end position="152"/>
    </location>
</feature>
<keyword evidence="8 9" id="KW-0472">Membrane</keyword>
<evidence type="ECO:0000313" key="13">
    <source>
        <dbReference type="Proteomes" id="UP000003639"/>
    </source>
</evidence>
<dbReference type="PANTHER" id="PTHR43394">
    <property type="entry name" value="ATP-DEPENDENT PERMEASE MDL1, MITOCHONDRIAL"/>
    <property type="match status" value="1"/>
</dbReference>
<comment type="subcellular location">
    <subcellularLocation>
        <location evidence="1">Cell membrane</location>
        <topology evidence="1">Multi-pass membrane protein</topology>
    </subcellularLocation>
</comment>
<reference evidence="12 13" key="1">
    <citation type="submission" date="2007-04" db="EMBL/GenBank/DDBJ databases">
        <authorList>
            <person name="Fulton L."/>
            <person name="Clifton S."/>
            <person name="Fulton B."/>
            <person name="Xu J."/>
            <person name="Minx P."/>
            <person name="Pepin K.H."/>
            <person name="Johnson M."/>
            <person name="Thiruvilangam P."/>
            <person name="Bhonagiri V."/>
            <person name="Nash W.E."/>
            <person name="Mardis E.R."/>
            <person name="Wilson R.K."/>
        </authorList>
    </citation>
    <scope>NUCLEOTIDE SEQUENCE [LARGE SCALE GENOMIC DNA]</scope>
    <source>
        <strain evidence="12 13">ATCC 29799</strain>
    </source>
</reference>
<keyword evidence="2" id="KW-0813">Transport</keyword>
<dbReference type="SMART" id="SM00382">
    <property type="entry name" value="AAA"/>
    <property type="match status" value="1"/>
</dbReference>
<organism evidence="12 13">
    <name type="scientific">Pseudoflavonifractor capillosus ATCC 29799</name>
    <dbReference type="NCBI Taxonomy" id="411467"/>
    <lineage>
        <taxon>Bacteria</taxon>
        <taxon>Bacillati</taxon>
        <taxon>Bacillota</taxon>
        <taxon>Clostridia</taxon>
        <taxon>Eubacteriales</taxon>
        <taxon>Oscillospiraceae</taxon>
        <taxon>Pseudoflavonifractor</taxon>
    </lineage>
</organism>
<dbReference type="CDD" id="cd18548">
    <property type="entry name" value="ABC_6TM_Tm287_like"/>
    <property type="match status" value="1"/>
</dbReference>
<keyword evidence="13" id="KW-1185">Reference proteome</keyword>
<dbReference type="PROSITE" id="PS00211">
    <property type="entry name" value="ABC_TRANSPORTER_1"/>
    <property type="match status" value="1"/>
</dbReference>
<feature type="domain" description="ABC transporter" evidence="10">
    <location>
        <begin position="332"/>
        <end position="568"/>
    </location>
</feature>
<dbReference type="PROSITE" id="PS50929">
    <property type="entry name" value="ABC_TM1F"/>
    <property type="match status" value="1"/>
</dbReference>
<dbReference type="InterPro" id="IPR036640">
    <property type="entry name" value="ABC1_TM_sf"/>
</dbReference>
<keyword evidence="6 12" id="KW-0067">ATP-binding</keyword>
<dbReference type="InterPro" id="IPR003593">
    <property type="entry name" value="AAA+_ATPase"/>
</dbReference>
<feature type="transmembrane region" description="Helical" evidence="9">
    <location>
        <begin position="21"/>
        <end position="41"/>
    </location>
</feature>
<dbReference type="InterPro" id="IPR027417">
    <property type="entry name" value="P-loop_NTPase"/>
</dbReference>
<dbReference type="GO" id="GO:0015421">
    <property type="term" value="F:ABC-type oligopeptide transporter activity"/>
    <property type="evidence" value="ECO:0007669"/>
    <property type="project" value="TreeGrafter"/>
</dbReference>
<dbReference type="SUPFAM" id="SSF90123">
    <property type="entry name" value="ABC transporter transmembrane region"/>
    <property type="match status" value="1"/>
</dbReference>
<dbReference type="Gene3D" id="3.40.50.300">
    <property type="entry name" value="P-loop containing nucleotide triphosphate hydrolases"/>
    <property type="match status" value="1"/>
</dbReference>
<evidence type="ECO:0000256" key="9">
    <source>
        <dbReference type="SAM" id="Phobius"/>
    </source>
</evidence>
<dbReference type="InterPro" id="IPR017871">
    <property type="entry name" value="ABC_transporter-like_CS"/>
</dbReference>
<feature type="transmembrane region" description="Helical" evidence="9">
    <location>
        <begin position="53"/>
        <end position="73"/>
    </location>
</feature>
<accession>A6NTW9</accession>
<dbReference type="PROSITE" id="PS50893">
    <property type="entry name" value="ABC_TRANSPORTER_2"/>
    <property type="match status" value="1"/>
</dbReference>
<evidence type="ECO:0000256" key="7">
    <source>
        <dbReference type="ARBA" id="ARBA00022989"/>
    </source>
</evidence>